<evidence type="ECO:0000256" key="8">
    <source>
        <dbReference type="ARBA" id="ARBA00022982"/>
    </source>
</evidence>
<dbReference type="PANTHER" id="PTHR43141:SF5">
    <property type="entry name" value="CYTOCHROME BD-I UBIQUINOL OXIDASE SUBUNIT 2"/>
    <property type="match status" value="1"/>
</dbReference>
<evidence type="ECO:0000256" key="7">
    <source>
        <dbReference type="ARBA" id="ARBA00022723"/>
    </source>
</evidence>
<comment type="similarity">
    <text evidence="2">Belongs to the cytochrome ubiquinol oxidase subunit 2 family.</text>
</comment>
<dbReference type="GO" id="GO:0005886">
    <property type="term" value="C:plasma membrane"/>
    <property type="evidence" value="ECO:0007669"/>
    <property type="project" value="UniProtKB-SubCell"/>
</dbReference>
<keyword evidence="8" id="KW-0249">Electron transport</keyword>
<evidence type="ECO:0000256" key="10">
    <source>
        <dbReference type="ARBA" id="ARBA00023004"/>
    </source>
</evidence>
<keyword evidence="11 12" id="KW-0472">Membrane</keyword>
<feature type="transmembrane region" description="Helical" evidence="12">
    <location>
        <begin position="119"/>
        <end position="138"/>
    </location>
</feature>
<keyword evidence="5" id="KW-0349">Heme</keyword>
<dbReference type="AlphaFoldDB" id="A0A4R0KMB5"/>
<dbReference type="OrthoDB" id="9776710at2"/>
<feature type="transmembrane region" description="Helical" evidence="12">
    <location>
        <begin position="221"/>
        <end position="243"/>
    </location>
</feature>
<keyword evidence="9 12" id="KW-1133">Transmembrane helix</keyword>
<dbReference type="GO" id="GO:0046872">
    <property type="term" value="F:metal ion binding"/>
    <property type="evidence" value="ECO:0007669"/>
    <property type="project" value="UniProtKB-KW"/>
</dbReference>
<dbReference type="GO" id="GO:0019646">
    <property type="term" value="P:aerobic electron transport chain"/>
    <property type="evidence" value="ECO:0007669"/>
    <property type="project" value="TreeGrafter"/>
</dbReference>
<evidence type="ECO:0000256" key="1">
    <source>
        <dbReference type="ARBA" id="ARBA00004651"/>
    </source>
</evidence>
<protein>
    <submittedName>
        <fullName evidence="13">Cytochrome d ubiquinol oxidase subunit II</fullName>
    </submittedName>
</protein>
<organism evidence="13 14">
    <name type="scientific">Kribbella pittospori</name>
    <dbReference type="NCBI Taxonomy" id="722689"/>
    <lineage>
        <taxon>Bacteria</taxon>
        <taxon>Bacillati</taxon>
        <taxon>Actinomycetota</taxon>
        <taxon>Actinomycetes</taxon>
        <taxon>Propionibacteriales</taxon>
        <taxon>Kribbellaceae</taxon>
        <taxon>Kribbella</taxon>
    </lineage>
</organism>
<dbReference type="Proteomes" id="UP000291144">
    <property type="component" value="Unassembled WGS sequence"/>
</dbReference>
<reference evidence="13 14" key="1">
    <citation type="submission" date="2019-02" db="EMBL/GenBank/DDBJ databases">
        <title>Kribbella capetownensis sp. nov. and Kribbella speibonae sp. nov., isolated from soil.</title>
        <authorList>
            <person name="Curtis S.M."/>
            <person name="Norton I."/>
            <person name="Everest G.J."/>
            <person name="Meyers P.R."/>
        </authorList>
    </citation>
    <scope>NUCLEOTIDE SEQUENCE [LARGE SCALE GENOMIC DNA]</scope>
    <source>
        <strain evidence="13 14">NRRL B-24813</strain>
    </source>
</reference>
<dbReference type="GO" id="GO:0009055">
    <property type="term" value="F:electron transfer activity"/>
    <property type="evidence" value="ECO:0007669"/>
    <property type="project" value="TreeGrafter"/>
</dbReference>
<evidence type="ECO:0000313" key="13">
    <source>
        <dbReference type="EMBL" id="TCC61891.1"/>
    </source>
</evidence>
<dbReference type="Pfam" id="PF02322">
    <property type="entry name" value="Cyt_bd_oxida_II"/>
    <property type="match status" value="1"/>
</dbReference>
<dbReference type="PANTHER" id="PTHR43141">
    <property type="entry name" value="CYTOCHROME BD2 SUBUNIT II"/>
    <property type="match status" value="1"/>
</dbReference>
<keyword evidence="10" id="KW-0408">Iron</keyword>
<accession>A0A4R0KMB5</accession>
<evidence type="ECO:0000256" key="12">
    <source>
        <dbReference type="SAM" id="Phobius"/>
    </source>
</evidence>
<keyword evidence="3" id="KW-0813">Transport</keyword>
<feature type="transmembrane region" description="Helical" evidence="12">
    <location>
        <begin position="158"/>
        <end position="183"/>
    </location>
</feature>
<evidence type="ECO:0000256" key="4">
    <source>
        <dbReference type="ARBA" id="ARBA00022475"/>
    </source>
</evidence>
<keyword evidence="7" id="KW-0479">Metal-binding</keyword>
<proteinExistence type="inferred from homology"/>
<feature type="transmembrane region" description="Helical" evidence="12">
    <location>
        <begin position="6"/>
        <end position="36"/>
    </location>
</feature>
<feature type="transmembrane region" description="Helical" evidence="12">
    <location>
        <begin position="195"/>
        <end position="215"/>
    </location>
</feature>
<feature type="transmembrane region" description="Helical" evidence="12">
    <location>
        <begin position="293"/>
        <end position="312"/>
    </location>
</feature>
<dbReference type="GO" id="GO:0070069">
    <property type="term" value="C:cytochrome complex"/>
    <property type="evidence" value="ECO:0007669"/>
    <property type="project" value="TreeGrafter"/>
</dbReference>
<evidence type="ECO:0000256" key="9">
    <source>
        <dbReference type="ARBA" id="ARBA00022989"/>
    </source>
</evidence>
<name>A0A4R0KMB5_9ACTN</name>
<keyword evidence="4" id="KW-1003">Cell membrane</keyword>
<keyword evidence="6 12" id="KW-0812">Transmembrane</keyword>
<evidence type="ECO:0000256" key="5">
    <source>
        <dbReference type="ARBA" id="ARBA00022617"/>
    </source>
</evidence>
<evidence type="ECO:0000256" key="6">
    <source>
        <dbReference type="ARBA" id="ARBA00022692"/>
    </source>
</evidence>
<dbReference type="EMBL" id="SJKB01000004">
    <property type="protein sequence ID" value="TCC61891.1"/>
    <property type="molecule type" value="Genomic_DNA"/>
</dbReference>
<evidence type="ECO:0000256" key="3">
    <source>
        <dbReference type="ARBA" id="ARBA00022448"/>
    </source>
</evidence>
<feature type="transmembrane region" description="Helical" evidence="12">
    <location>
        <begin position="82"/>
        <end position="99"/>
    </location>
</feature>
<evidence type="ECO:0000256" key="11">
    <source>
        <dbReference type="ARBA" id="ARBA00023136"/>
    </source>
</evidence>
<comment type="subcellular location">
    <subcellularLocation>
        <location evidence="1">Cell membrane</location>
        <topology evidence="1">Multi-pass membrane protein</topology>
    </subcellularLocation>
</comment>
<dbReference type="NCBIfam" id="TIGR00203">
    <property type="entry name" value="cydB"/>
    <property type="match status" value="1"/>
</dbReference>
<comment type="caution">
    <text evidence="13">The sequence shown here is derived from an EMBL/GenBank/DDBJ whole genome shotgun (WGS) entry which is preliminary data.</text>
</comment>
<dbReference type="PIRSF" id="PIRSF000267">
    <property type="entry name" value="Cyt_oxidse_sub2"/>
    <property type="match status" value="1"/>
</dbReference>
<keyword evidence="14" id="KW-1185">Reference proteome</keyword>
<feature type="transmembrane region" description="Helical" evidence="12">
    <location>
        <begin position="250"/>
        <end position="273"/>
    </location>
</feature>
<dbReference type="RefSeq" id="WP_131355137.1">
    <property type="nucleotide sequence ID" value="NZ_SJKB01000004.1"/>
</dbReference>
<evidence type="ECO:0000313" key="14">
    <source>
        <dbReference type="Proteomes" id="UP000291144"/>
    </source>
</evidence>
<evidence type="ECO:0000256" key="2">
    <source>
        <dbReference type="ARBA" id="ARBA00007543"/>
    </source>
</evidence>
<gene>
    <name evidence="13" type="primary">cydB</name>
    <name evidence="13" type="ORF">E0H73_14220</name>
</gene>
<dbReference type="InterPro" id="IPR003317">
    <property type="entry name" value="Cyt-d_oxidase_su2"/>
</dbReference>
<dbReference type="GO" id="GO:0016682">
    <property type="term" value="F:oxidoreductase activity, acting on diphenols and related substances as donors, oxygen as acceptor"/>
    <property type="evidence" value="ECO:0007669"/>
    <property type="project" value="TreeGrafter"/>
</dbReference>
<sequence>MELTTVWFLAIAGLWIGYFVLEGFDFGVGTLLRVLGRNEPERRAVITTIGPVWDGNEVWLIVAGGATFAAFPEWYATLFSGFYLPLFAILVSLILRGVALEYRGKRDDLVWRGRMDTMITVGSVLPALLWGLTFANLVRGVPLDDSFEYVGTFGDLLSPFALLGAVAFTAVFVAHGAIFLALRTTDDLRARANRLASRAGLVAAVLVIVFLAWAQTIRGDTGSWIVAAAAVVAFAGGLVANWVRREGWAFLGTALAVGLAVASLFAAMFPAVMPSTLDPQSTLTTVDAASTPYTLKVLTIIAGIFLPLVMLYQGWTYWVFRKRITVEPVAVSESAT</sequence>